<keyword evidence="2" id="KW-1185">Reference proteome</keyword>
<dbReference type="Proteomes" id="UP000688137">
    <property type="component" value="Unassembled WGS sequence"/>
</dbReference>
<organism evidence="1 2">
    <name type="scientific">Paramecium primaurelia</name>
    <dbReference type="NCBI Taxonomy" id="5886"/>
    <lineage>
        <taxon>Eukaryota</taxon>
        <taxon>Sar</taxon>
        <taxon>Alveolata</taxon>
        <taxon>Ciliophora</taxon>
        <taxon>Intramacronucleata</taxon>
        <taxon>Oligohymenophorea</taxon>
        <taxon>Peniculida</taxon>
        <taxon>Parameciidae</taxon>
        <taxon>Paramecium</taxon>
    </lineage>
</organism>
<gene>
    <name evidence="1" type="ORF">PPRIM_AZ9-3.1.T0640218</name>
</gene>
<sequence length="113" mass="13267">MLKQNLILSLFQDESVIHNFFNQDRSQNKNFQIKTELRDIILNLQKERESQQLNVGISVEQKINQNLIVNNNGSKSNSYKLEIVRQYNQIILQSLSKSLILEQDLNHNSKIKN</sequence>
<evidence type="ECO:0000313" key="1">
    <source>
        <dbReference type="EMBL" id="CAD8080894.1"/>
    </source>
</evidence>
<protein>
    <submittedName>
        <fullName evidence="1">Uncharacterized protein</fullName>
    </submittedName>
</protein>
<dbReference type="AlphaFoldDB" id="A0A8S1N1D6"/>
<evidence type="ECO:0000313" key="2">
    <source>
        <dbReference type="Proteomes" id="UP000688137"/>
    </source>
</evidence>
<accession>A0A8S1N1D6</accession>
<proteinExistence type="predicted"/>
<reference evidence="1" key="1">
    <citation type="submission" date="2021-01" db="EMBL/GenBank/DDBJ databases">
        <authorList>
            <consortium name="Genoscope - CEA"/>
            <person name="William W."/>
        </authorList>
    </citation>
    <scope>NUCLEOTIDE SEQUENCE</scope>
</reference>
<comment type="caution">
    <text evidence="1">The sequence shown here is derived from an EMBL/GenBank/DDBJ whole genome shotgun (WGS) entry which is preliminary data.</text>
</comment>
<dbReference type="EMBL" id="CAJJDM010000066">
    <property type="protein sequence ID" value="CAD8080894.1"/>
    <property type="molecule type" value="Genomic_DNA"/>
</dbReference>
<name>A0A8S1N1D6_PARPR</name>